<dbReference type="InterPro" id="IPR050256">
    <property type="entry name" value="Glycosyltransferase_2"/>
</dbReference>
<accession>A0A9D6V5Y8</accession>
<proteinExistence type="predicted"/>
<evidence type="ECO:0000313" key="3">
    <source>
        <dbReference type="EMBL" id="MBI5251328.1"/>
    </source>
</evidence>
<comment type="caution">
    <text evidence="3">The sequence shown here is derived from an EMBL/GenBank/DDBJ whole genome shotgun (WGS) entry which is preliminary data.</text>
</comment>
<keyword evidence="1" id="KW-0472">Membrane</keyword>
<dbReference type="CDD" id="cd04179">
    <property type="entry name" value="DPM_DPG-synthase_like"/>
    <property type="match status" value="1"/>
</dbReference>
<dbReference type="InterPro" id="IPR029044">
    <property type="entry name" value="Nucleotide-diphossugar_trans"/>
</dbReference>
<sequence>MAEIRNSPDDQSRPVEEQVTVVIPAYNEGITVAEIVLEVKQALPQARVLVIDDGSTDATAESARAAGADVISHPLNKGNGAAIKTALRAISGGYVAVLDADRQHDPKELPKLLSFLKDYDLVVGARSFADGEGSRLRTAGNLFLRNLASFLAEQQIMDLTSGFRAFRHSVACRFLHIYPNGYSFPSTSTLSFITAGYNVLFVPIQVRHRPTLTESKLRPFRDGFRFMMFILRVITMANPNKIFFPAGMLMIVAGIVLTVRNLILFAQFSGGTVLFLAGGINIIFFGLILDQFAALRLQERDKN</sequence>
<dbReference type="Proteomes" id="UP000807825">
    <property type="component" value="Unassembled WGS sequence"/>
</dbReference>
<dbReference type="InterPro" id="IPR001173">
    <property type="entry name" value="Glyco_trans_2-like"/>
</dbReference>
<evidence type="ECO:0000313" key="4">
    <source>
        <dbReference type="Proteomes" id="UP000807825"/>
    </source>
</evidence>
<dbReference type="PANTHER" id="PTHR48090:SF7">
    <property type="entry name" value="RFBJ PROTEIN"/>
    <property type="match status" value="1"/>
</dbReference>
<keyword evidence="1" id="KW-0812">Transmembrane</keyword>
<feature type="domain" description="Glycosyltransferase 2-like" evidence="2">
    <location>
        <begin position="20"/>
        <end position="171"/>
    </location>
</feature>
<name>A0A9D6V5Y8_9BACT</name>
<keyword evidence="1" id="KW-1133">Transmembrane helix</keyword>
<reference evidence="3" key="1">
    <citation type="submission" date="2020-07" db="EMBL/GenBank/DDBJ databases">
        <title>Huge and variable diversity of episymbiotic CPR bacteria and DPANN archaea in groundwater ecosystems.</title>
        <authorList>
            <person name="He C.Y."/>
            <person name="Keren R."/>
            <person name="Whittaker M."/>
            <person name="Farag I.F."/>
            <person name="Doudna J."/>
            <person name="Cate J.H.D."/>
            <person name="Banfield J.F."/>
        </authorList>
    </citation>
    <scope>NUCLEOTIDE SEQUENCE</scope>
    <source>
        <strain evidence="3">NC_groundwater_1664_Pr3_B-0.1um_52_9</strain>
    </source>
</reference>
<evidence type="ECO:0000259" key="2">
    <source>
        <dbReference type="Pfam" id="PF00535"/>
    </source>
</evidence>
<dbReference type="Gene3D" id="3.90.550.10">
    <property type="entry name" value="Spore Coat Polysaccharide Biosynthesis Protein SpsA, Chain A"/>
    <property type="match status" value="1"/>
</dbReference>
<dbReference type="PANTHER" id="PTHR48090">
    <property type="entry name" value="UNDECAPRENYL-PHOSPHATE 4-DEOXY-4-FORMAMIDO-L-ARABINOSE TRANSFERASE-RELATED"/>
    <property type="match status" value="1"/>
</dbReference>
<gene>
    <name evidence="3" type="ORF">HY912_17705</name>
</gene>
<dbReference type="AlphaFoldDB" id="A0A9D6V5Y8"/>
<dbReference type="SUPFAM" id="SSF53448">
    <property type="entry name" value="Nucleotide-diphospho-sugar transferases"/>
    <property type="match status" value="1"/>
</dbReference>
<dbReference type="EMBL" id="JACRDE010000464">
    <property type="protein sequence ID" value="MBI5251328.1"/>
    <property type="molecule type" value="Genomic_DNA"/>
</dbReference>
<protein>
    <submittedName>
        <fullName evidence="3">Glycosyltransferase family 2 protein</fullName>
    </submittedName>
</protein>
<feature type="transmembrane region" description="Helical" evidence="1">
    <location>
        <begin position="242"/>
        <end position="266"/>
    </location>
</feature>
<organism evidence="3 4">
    <name type="scientific">Desulfomonile tiedjei</name>
    <dbReference type="NCBI Taxonomy" id="2358"/>
    <lineage>
        <taxon>Bacteria</taxon>
        <taxon>Pseudomonadati</taxon>
        <taxon>Thermodesulfobacteriota</taxon>
        <taxon>Desulfomonilia</taxon>
        <taxon>Desulfomonilales</taxon>
        <taxon>Desulfomonilaceae</taxon>
        <taxon>Desulfomonile</taxon>
    </lineage>
</organism>
<feature type="transmembrane region" description="Helical" evidence="1">
    <location>
        <begin position="272"/>
        <end position="295"/>
    </location>
</feature>
<evidence type="ECO:0000256" key="1">
    <source>
        <dbReference type="SAM" id="Phobius"/>
    </source>
</evidence>
<dbReference type="Pfam" id="PF00535">
    <property type="entry name" value="Glycos_transf_2"/>
    <property type="match status" value="1"/>
</dbReference>